<dbReference type="EMBL" id="JACHDO010000001">
    <property type="protein sequence ID" value="MBB5490333.1"/>
    <property type="molecule type" value="Genomic_DNA"/>
</dbReference>
<dbReference type="InterPro" id="IPR025438">
    <property type="entry name" value="DUF4180"/>
</dbReference>
<evidence type="ECO:0000313" key="2">
    <source>
        <dbReference type="EMBL" id="MBB5490333.1"/>
    </source>
</evidence>
<feature type="domain" description="DUF4180" evidence="1">
    <location>
        <begin position="14"/>
        <end position="119"/>
    </location>
</feature>
<protein>
    <recommendedName>
        <fullName evidence="1">DUF4180 domain-containing protein</fullName>
    </recommendedName>
</protein>
<evidence type="ECO:0000313" key="3">
    <source>
        <dbReference type="Proteomes" id="UP000579647"/>
    </source>
</evidence>
<reference evidence="2 3" key="1">
    <citation type="submission" date="2020-08" db="EMBL/GenBank/DDBJ databases">
        <title>Sequencing the genomes of 1000 actinobacteria strains.</title>
        <authorList>
            <person name="Klenk H.-P."/>
        </authorList>
    </citation>
    <scope>NUCLEOTIDE SEQUENCE [LARGE SCALE GENOMIC DNA]</scope>
    <source>
        <strain evidence="2 3">DSM 44598</strain>
    </source>
</reference>
<gene>
    <name evidence="2" type="ORF">HNR07_001470</name>
</gene>
<dbReference type="RefSeq" id="WP_184363576.1">
    <property type="nucleotide sequence ID" value="NZ_BAAAKM010000088.1"/>
</dbReference>
<comment type="caution">
    <text evidence="2">The sequence shown here is derived from an EMBL/GenBank/DDBJ whole genome shotgun (WGS) entry which is preliminary data.</text>
</comment>
<organism evidence="2 3">
    <name type="scientific">Nocardiopsis metallicus</name>
    <dbReference type="NCBI Taxonomy" id="179819"/>
    <lineage>
        <taxon>Bacteria</taxon>
        <taxon>Bacillati</taxon>
        <taxon>Actinomycetota</taxon>
        <taxon>Actinomycetes</taxon>
        <taxon>Streptosporangiales</taxon>
        <taxon>Nocardiopsidaceae</taxon>
        <taxon>Nocardiopsis</taxon>
    </lineage>
</organism>
<name>A0A840W4U0_9ACTN</name>
<proteinExistence type="predicted"/>
<sequence>MTETLPETRRMGGLQVMLCPSEGSPLREAAEVLGDAFHHGADWVAVPAERLDPDFFRLRTGVAGEFLQKFANYRIRLAVVGDVTRQVSASDAFRDLVRECDRGTQCWFVPGLEALAERLPRA</sequence>
<accession>A0A840W4U0</accession>
<dbReference type="Pfam" id="PF13788">
    <property type="entry name" value="DUF4180"/>
    <property type="match status" value="1"/>
</dbReference>
<evidence type="ECO:0000259" key="1">
    <source>
        <dbReference type="Pfam" id="PF13788"/>
    </source>
</evidence>
<keyword evidence="3" id="KW-1185">Reference proteome</keyword>
<dbReference type="AlphaFoldDB" id="A0A840W4U0"/>
<dbReference type="Proteomes" id="UP000579647">
    <property type="component" value="Unassembled WGS sequence"/>
</dbReference>